<evidence type="ECO:0000256" key="1">
    <source>
        <dbReference type="SAM" id="MobiDB-lite"/>
    </source>
</evidence>
<dbReference type="AlphaFoldDB" id="A0A9D3RH92"/>
<reference evidence="2" key="1">
    <citation type="submission" date="2021-01" db="EMBL/GenBank/DDBJ databases">
        <title>A chromosome-scale assembly of European eel, Anguilla anguilla.</title>
        <authorList>
            <person name="Henkel C."/>
            <person name="Jong-Raadsen S.A."/>
            <person name="Dufour S."/>
            <person name="Weltzien F.-A."/>
            <person name="Palstra A.P."/>
            <person name="Pelster B."/>
            <person name="Spaink H.P."/>
            <person name="Van Den Thillart G.E."/>
            <person name="Jansen H."/>
            <person name="Zahm M."/>
            <person name="Klopp C."/>
            <person name="Cedric C."/>
            <person name="Louis A."/>
            <person name="Berthelot C."/>
            <person name="Parey E."/>
            <person name="Roest Crollius H."/>
            <person name="Montfort J."/>
            <person name="Robinson-Rechavi M."/>
            <person name="Bucao C."/>
            <person name="Bouchez O."/>
            <person name="Gislard M."/>
            <person name="Lluch J."/>
            <person name="Milhes M."/>
            <person name="Lampietro C."/>
            <person name="Lopez Roques C."/>
            <person name="Donnadieu C."/>
            <person name="Braasch I."/>
            <person name="Desvignes T."/>
            <person name="Postlethwait J."/>
            <person name="Bobe J."/>
            <person name="Guiguen Y."/>
            <person name="Dirks R."/>
        </authorList>
    </citation>
    <scope>NUCLEOTIDE SEQUENCE</scope>
    <source>
        <strain evidence="2">Tag_6206</strain>
        <tissue evidence="2">Liver</tissue>
    </source>
</reference>
<name>A0A9D3RH92_ANGAN</name>
<keyword evidence="3" id="KW-1185">Reference proteome</keyword>
<comment type="caution">
    <text evidence="2">The sequence shown here is derived from an EMBL/GenBank/DDBJ whole genome shotgun (WGS) entry which is preliminary data.</text>
</comment>
<evidence type="ECO:0000313" key="2">
    <source>
        <dbReference type="EMBL" id="KAG5829994.1"/>
    </source>
</evidence>
<dbReference type="EMBL" id="JAFIRN010000732">
    <property type="protein sequence ID" value="KAG5829994.1"/>
    <property type="molecule type" value="Genomic_DNA"/>
</dbReference>
<feature type="region of interest" description="Disordered" evidence="1">
    <location>
        <begin position="31"/>
        <end position="127"/>
    </location>
</feature>
<protein>
    <submittedName>
        <fullName evidence="2">Uncharacterized protein</fullName>
    </submittedName>
</protein>
<proteinExistence type="predicted"/>
<gene>
    <name evidence="2" type="ORF">ANANG_G00319590</name>
</gene>
<organism evidence="2 3">
    <name type="scientific">Anguilla anguilla</name>
    <name type="common">European freshwater eel</name>
    <name type="synonym">Muraena anguilla</name>
    <dbReference type="NCBI Taxonomy" id="7936"/>
    <lineage>
        <taxon>Eukaryota</taxon>
        <taxon>Metazoa</taxon>
        <taxon>Chordata</taxon>
        <taxon>Craniata</taxon>
        <taxon>Vertebrata</taxon>
        <taxon>Euteleostomi</taxon>
        <taxon>Actinopterygii</taxon>
        <taxon>Neopterygii</taxon>
        <taxon>Teleostei</taxon>
        <taxon>Anguilliformes</taxon>
        <taxon>Anguillidae</taxon>
        <taxon>Anguilla</taxon>
    </lineage>
</organism>
<sequence>MDKLFDELAQKQNDITRPRILEVQGRKLRLSKNLRDPRGLYLRGAVRPPGGCWGLPGAGQALRHRLHSGRSPAHAEGAEPGAASHRPDRHPLRQQGAGGHPGPGSAPQDIRSRPAEPGGRGAQDAHG</sequence>
<accession>A0A9D3RH92</accession>
<evidence type="ECO:0000313" key="3">
    <source>
        <dbReference type="Proteomes" id="UP001044222"/>
    </source>
</evidence>
<feature type="compositionally biased region" description="Low complexity" evidence="1">
    <location>
        <begin position="71"/>
        <end position="84"/>
    </location>
</feature>
<dbReference type="Proteomes" id="UP001044222">
    <property type="component" value="Unassembled WGS sequence"/>
</dbReference>